<dbReference type="OrthoDB" id="3230550at2"/>
<reference evidence="3 4" key="1">
    <citation type="journal article" date="2017" name="BMC Genomics">
        <title>Comparative genomic and phylogenomic analyses of the Bifidobacteriaceae family.</title>
        <authorList>
            <person name="Lugli G.A."/>
            <person name="Milani C."/>
            <person name="Turroni F."/>
            <person name="Duranti S."/>
            <person name="Mancabelli L."/>
            <person name="Mangifesta M."/>
            <person name="Ferrario C."/>
            <person name="Modesto M."/>
            <person name="Mattarelli P."/>
            <person name="Jiri K."/>
            <person name="van Sinderen D."/>
            <person name="Ventura M."/>
        </authorList>
    </citation>
    <scope>NUCLEOTIDE SEQUENCE [LARGE SCALE GENOMIC DNA]</scope>
    <source>
        <strain evidence="3 4">DSM 100196</strain>
    </source>
</reference>
<keyword evidence="2" id="KW-1133">Transmembrane helix</keyword>
<feature type="region of interest" description="Disordered" evidence="1">
    <location>
        <begin position="159"/>
        <end position="181"/>
    </location>
</feature>
<name>A0A261FLM3_9BIFI</name>
<proteinExistence type="predicted"/>
<feature type="compositionally biased region" description="Low complexity" evidence="1">
    <location>
        <begin position="171"/>
        <end position="181"/>
    </location>
</feature>
<keyword evidence="2" id="KW-0472">Membrane</keyword>
<sequence>MNPLVKKQIGLVMYYLVLTGFLCLPVAAVRMLLSPTRSSSDTVIAAFALLLTVFLTVFEGYFFIRNAKALARGPQHIPAVLLEVTEEKEYDDDPVTVCRFRTEDGRTIVLQRSDPNLNKAFADPAVAQALTEPGTWFDLEMYDRPLICRFLRVDSKRPRETLRETPKETSDALSNSTSSASAAAKRAHDDITIANLDYKSVSRLHAVTLTVMVVLVIAAVILYITLSGFGMQGVIRRMLFGLTAAAWAVCSLMHLIVKFALGRRAQIRQHVKASAIGADIAKTAFLHAVFVAICTVVAVTMMQGPVACLRKGPITVPAIYSGEMPFIDRHYFDFRPSGGESRLISIKVDDDRVDEARKLMPRKDLPVLLTYWPGGGENVFDHVAPDPSRS</sequence>
<dbReference type="EMBL" id="MWWW01000013">
    <property type="protein sequence ID" value="OZG59716.1"/>
    <property type="molecule type" value="Genomic_DNA"/>
</dbReference>
<feature type="transmembrane region" description="Helical" evidence="2">
    <location>
        <begin position="238"/>
        <end position="262"/>
    </location>
</feature>
<feature type="transmembrane region" description="Helical" evidence="2">
    <location>
        <begin position="206"/>
        <end position="226"/>
    </location>
</feature>
<dbReference type="RefSeq" id="WP_094667723.1">
    <property type="nucleotide sequence ID" value="NZ_MWWW01000013.1"/>
</dbReference>
<keyword evidence="2" id="KW-0812">Transmembrane</keyword>
<evidence type="ECO:0000313" key="4">
    <source>
        <dbReference type="Proteomes" id="UP000216871"/>
    </source>
</evidence>
<feature type="transmembrane region" description="Helical" evidence="2">
    <location>
        <begin position="12"/>
        <end position="32"/>
    </location>
</feature>
<evidence type="ECO:0000256" key="2">
    <source>
        <dbReference type="SAM" id="Phobius"/>
    </source>
</evidence>
<feature type="transmembrane region" description="Helical" evidence="2">
    <location>
        <begin position="283"/>
        <end position="302"/>
    </location>
</feature>
<dbReference type="AlphaFoldDB" id="A0A261FLM3"/>
<organism evidence="3 4">
    <name type="scientific">Bifidobacterium myosotis</name>
    <dbReference type="NCBI Taxonomy" id="1630166"/>
    <lineage>
        <taxon>Bacteria</taxon>
        <taxon>Bacillati</taxon>
        <taxon>Actinomycetota</taxon>
        <taxon>Actinomycetes</taxon>
        <taxon>Bifidobacteriales</taxon>
        <taxon>Bifidobacteriaceae</taxon>
        <taxon>Bifidobacterium</taxon>
    </lineage>
</organism>
<dbReference type="Proteomes" id="UP000216871">
    <property type="component" value="Unassembled WGS sequence"/>
</dbReference>
<gene>
    <name evidence="3" type="ORF">BMYO_1284</name>
</gene>
<evidence type="ECO:0000256" key="1">
    <source>
        <dbReference type="SAM" id="MobiDB-lite"/>
    </source>
</evidence>
<feature type="compositionally biased region" description="Basic and acidic residues" evidence="1">
    <location>
        <begin position="159"/>
        <end position="170"/>
    </location>
</feature>
<keyword evidence="4" id="KW-1185">Reference proteome</keyword>
<comment type="caution">
    <text evidence="3">The sequence shown here is derived from an EMBL/GenBank/DDBJ whole genome shotgun (WGS) entry which is preliminary data.</text>
</comment>
<protein>
    <submittedName>
        <fullName evidence="3">Uncharacterized protein</fullName>
    </submittedName>
</protein>
<feature type="transmembrane region" description="Helical" evidence="2">
    <location>
        <begin position="44"/>
        <end position="64"/>
    </location>
</feature>
<accession>A0A261FLM3</accession>
<evidence type="ECO:0000313" key="3">
    <source>
        <dbReference type="EMBL" id="OZG59716.1"/>
    </source>
</evidence>